<comment type="caution">
    <text evidence="2">The sequence shown here is derived from an EMBL/GenBank/DDBJ whole genome shotgun (WGS) entry which is preliminary data.</text>
</comment>
<feature type="region of interest" description="Disordered" evidence="1">
    <location>
        <begin position="271"/>
        <end position="302"/>
    </location>
</feature>
<name>A0AAV9W2F6_9PEZI</name>
<feature type="region of interest" description="Disordered" evidence="1">
    <location>
        <begin position="387"/>
        <end position="416"/>
    </location>
</feature>
<evidence type="ECO:0000313" key="2">
    <source>
        <dbReference type="EMBL" id="KAK6501116.1"/>
    </source>
</evidence>
<reference evidence="2 3" key="1">
    <citation type="submission" date="2023-08" db="EMBL/GenBank/DDBJ databases">
        <authorList>
            <person name="Palmer J.M."/>
        </authorList>
    </citation>
    <scope>NUCLEOTIDE SEQUENCE [LARGE SCALE GENOMIC DNA]</scope>
    <source>
        <strain evidence="2 3">TWF481</strain>
    </source>
</reference>
<dbReference type="Proteomes" id="UP001370758">
    <property type="component" value="Unassembled WGS sequence"/>
</dbReference>
<dbReference type="AlphaFoldDB" id="A0AAV9W2F6"/>
<dbReference type="EMBL" id="JAVHJL010000006">
    <property type="protein sequence ID" value="KAK6501116.1"/>
    <property type="molecule type" value="Genomic_DNA"/>
</dbReference>
<feature type="compositionally biased region" description="Polar residues" evidence="1">
    <location>
        <begin position="347"/>
        <end position="360"/>
    </location>
</feature>
<feature type="region of interest" description="Disordered" evidence="1">
    <location>
        <begin position="201"/>
        <end position="224"/>
    </location>
</feature>
<evidence type="ECO:0000256" key="1">
    <source>
        <dbReference type="SAM" id="MobiDB-lite"/>
    </source>
</evidence>
<feature type="compositionally biased region" description="Polar residues" evidence="1">
    <location>
        <begin position="100"/>
        <end position="120"/>
    </location>
</feature>
<feature type="compositionally biased region" description="Basic and acidic residues" evidence="1">
    <location>
        <begin position="10"/>
        <end position="25"/>
    </location>
</feature>
<organism evidence="2 3">
    <name type="scientific">Arthrobotrys musiformis</name>
    <dbReference type="NCBI Taxonomy" id="47236"/>
    <lineage>
        <taxon>Eukaryota</taxon>
        <taxon>Fungi</taxon>
        <taxon>Dikarya</taxon>
        <taxon>Ascomycota</taxon>
        <taxon>Pezizomycotina</taxon>
        <taxon>Orbiliomycetes</taxon>
        <taxon>Orbiliales</taxon>
        <taxon>Orbiliaceae</taxon>
        <taxon>Arthrobotrys</taxon>
    </lineage>
</organism>
<evidence type="ECO:0000313" key="3">
    <source>
        <dbReference type="Proteomes" id="UP001370758"/>
    </source>
</evidence>
<feature type="compositionally biased region" description="Basic and acidic residues" evidence="1">
    <location>
        <begin position="271"/>
        <end position="288"/>
    </location>
</feature>
<sequence length="604" mass="65982">MAKLLLRSRSRSEGRLGRKAKDASKSSDSLGVVPPKFDDEPLPSSQYIPRKMDGLAVESYKVQQRSFEIARPKTSGGHDSPSKTEDRPKTSHGKKDSNLEETNFSVLNRSYTWSREQASGKTRPGPKRQTSSPMLHAFPQRPASRQREHTPDLEIGVALGSPTHHPKTLLDARSSRMYGLDECSKSLPQHYVSLDTKVDSMVSAPSPAPDSIPASENKEASSKGSWKRFFGKSLFQKKATQKSTGAQMLTSQTSITTMSSVTLTSIQDTKESMESLRQDTLVEEKSDPEAQVEESPKADSTPLLDVDIPKVEMERYSVMFDSLLNQQGSKLSIYARRKSGIHGGATGQQPSEEITPTPTLNLPKKKESLPVGQLGLVSKSPLWLFPATPRTPKSPGRPRAMATPTEMASGSTAETPEALTFGKSRTESDIVPSLLMMLEERIAERTTSQADKGPQTPFSVISEGSELDSPYTPHGEYGAASDSRAPWVRKFSMLDEPEWEMVTTPLRPRTPSPTELDQSASNDCEAYVAKAAKISIARQISISQRQLLLPVISNPERFVSKSKGKPQGSKPEVSLVITPVENDRLHANPAPTSAVSSGNIAMAL</sequence>
<protein>
    <submittedName>
        <fullName evidence="2">Uncharacterized protein</fullName>
    </submittedName>
</protein>
<accession>A0AAV9W2F6</accession>
<feature type="compositionally biased region" description="Basic and acidic residues" evidence="1">
    <location>
        <begin position="80"/>
        <end position="98"/>
    </location>
</feature>
<feature type="region of interest" description="Disordered" evidence="1">
    <location>
        <begin position="341"/>
        <end position="363"/>
    </location>
</feature>
<keyword evidence="3" id="KW-1185">Reference proteome</keyword>
<proteinExistence type="predicted"/>
<feature type="compositionally biased region" description="Low complexity" evidence="1">
    <location>
        <begin position="203"/>
        <end position="215"/>
    </location>
</feature>
<feature type="region of interest" description="Disordered" evidence="1">
    <location>
        <begin position="1"/>
        <end position="151"/>
    </location>
</feature>
<gene>
    <name evidence="2" type="ORF">TWF481_008964</name>
</gene>